<evidence type="ECO:0000259" key="15">
    <source>
        <dbReference type="Pfam" id="PF13891"/>
    </source>
</evidence>
<dbReference type="Pfam" id="PF13891">
    <property type="entry name" value="zf-C3HC3H_KANSL2"/>
    <property type="match status" value="2"/>
</dbReference>
<dbReference type="PANTHER" id="PTHR13453">
    <property type="entry name" value="KAT8 REGULATORY NSL COMPLEX SUBUNIT 2"/>
    <property type="match status" value="1"/>
</dbReference>
<accession>A0A8S1EIW3</accession>
<keyword evidence="17" id="KW-1185">Reference proteome</keyword>
<evidence type="ECO:0000256" key="12">
    <source>
        <dbReference type="ARBA" id="ARBA00093359"/>
    </source>
</evidence>
<feature type="domain" description="KANL2-like probable zinc-finger" evidence="15">
    <location>
        <begin position="55"/>
        <end position="108"/>
    </location>
</feature>
<comment type="subcellular location">
    <subcellularLocation>
        <location evidence="2">Mitochondrion</location>
    </subcellularLocation>
    <subcellularLocation>
        <location evidence="1">Nucleus</location>
    </subcellularLocation>
</comment>
<keyword evidence="5" id="KW-0597">Phosphoprotein</keyword>
<feature type="compositionally biased region" description="Acidic residues" evidence="14">
    <location>
        <begin position="602"/>
        <end position="614"/>
    </location>
</feature>
<dbReference type="AlphaFoldDB" id="A0A8S1EIW3"/>
<feature type="region of interest" description="Disordered" evidence="14">
    <location>
        <begin position="905"/>
        <end position="924"/>
    </location>
</feature>
<evidence type="ECO:0000256" key="5">
    <source>
        <dbReference type="ARBA" id="ARBA00022553"/>
    </source>
</evidence>
<organism evidence="16 17">
    <name type="scientific">Caenorhabditis bovis</name>
    <dbReference type="NCBI Taxonomy" id="2654633"/>
    <lineage>
        <taxon>Eukaryota</taxon>
        <taxon>Metazoa</taxon>
        <taxon>Ecdysozoa</taxon>
        <taxon>Nematoda</taxon>
        <taxon>Chromadorea</taxon>
        <taxon>Rhabditida</taxon>
        <taxon>Rhabditina</taxon>
        <taxon>Rhabditomorpha</taxon>
        <taxon>Rhabditoidea</taxon>
        <taxon>Rhabditidae</taxon>
        <taxon>Peloderinae</taxon>
        <taxon>Caenorhabditis</taxon>
    </lineage>
</organism>
<dbReference type="PANTHER" id="PTHR13453:SF1">
    <property type="entry name" value="KAT8 REGULATORY NSL COMPLEX SUBUNIT 2"/>
    <property type="match status" value="1"/>
</dbReference>
<evidence type="ECO:0000313" key="17">
    <source>
        <dbReference type="Proteomes" id="UP000494206"/>
    </source>
</evidence>
<keyword evidence="9" id="KW-0539">Nucleus</keyword>
<comment type="caution">
    <text evidence="16">The sequence shown here is derived from an EMBL/GenBank/DDBJ whole genome shotgun (WGS) entry which is preliminary data.</text>
</comment>
<feature type="compositionally biased region" description="Acidic residues" evidence="14">
    <location>
        <begin position="906"/>
        <end position="916"/>
    </location>
</feature>
<dbReference type="InterPro" id="IPR025927">
    <property type="entry name" value="Znf_KANL2-like"/>
</dbReference>
<feature type="region of interest" description="Disordered" evidence="14">
    <location>
        <begin position="13"/>
        <end position="43"/>
    </location>
</feature>
<keyword evidence="6" id="KW-0832">Ubl conjugation</keyword>
<dbReference type="GO" id="GO:0006325">
    <property type="term" value="P:chromatin organization"/>
    <property type="evidence" value="ECO:0007669"/>
    <property type="project" value="UniProtKB-KW"/>
</dbReference>
<evidence type="ECO:0000256" key="4">
    <source>
        <dbReference type="ARBA" id="ARBA00022499"/>
    </source>
</evidence>
<feature type="compositionally biased region" description="Acidic residues" evidence="14">
    <location>
        <begin position="33"/>
        <end position="43"/>
    </location>
</feature>
<evidence type="ECO:0000313" key="16">
    <source>
        <dbReference type="EMBL" id="CAB3401880.1"/>
    </source>
</evidence>
<evidence type="ECO:0000256" key="13">
    <source>
        <dbReference type="ARBA" id="ARBA00093543"/>
    </source>
</evidence>
<dbReference type="EMBL" id="CADEPM010000003">
    <property type="protein sequence ID" value="CAB3401880.1"/>
    <property type="molecule type" value="Genomic_DNA"/>
</dbReference>
<evidence type="ECO:0000256" key="14">
    <source>
        <dbReference type="SAM" id="MobiDB-lite"/>
    </source>
</evidence>
<evidence type="ECO:0000256" key="7">
    <source>
        <dbReference type="ARBA" id="ARBA00022853"/>
    </source>
</evidence>
<dbReference type="GO" id="GO:0044545">
    <property type="term" value="C:NSL complex"/>
    <property type="evidence" value="ECO:0007669"/>
    <property type="project" value="TreeGrafter"/>
</dbReference>
<dbReference type="InterPro" id="IPR026316">
    <property type="entry name" value="NSL2"/>
</dbReference>
<evidence type="ECO:0000256" key="6">
    <source>
        <dbReference type="ARBA" id="ARBA00022843"/>
    </source>
</evidence>
<keyword evidence="4" id="KW-1017">Isopeptide bond</keyword>
<feature type="domain" description="KANL2-like probable zinc-finger" evidence="15">
    <location>
        <begin position="670"/>
        <end position="723"/>
    </location>
</feature>
<keyword evidence="8" id="KW-0496">Mitochondrion</keyword>
<feature type="region of interest" description="Disordered" evidence="14">
    <location>
        <begin position="597"/>
        <end position="619"/>
    </location>
</feature>
<proteinExistence type="predicted"/>
<protein>
    <recommendedName>
        <fullName evidence="3">KAT8 regulatory NSL complex subunit 2</fullName>
    </recommendedName>
    <alternativeName>
        <fullName evidence="11">NSL complex protein NSL2</fullName>
    </alternativeName>
    <alternativeName>
        <fullName evidence="10">Non-specific lethal 2 homolog</fullName>
    </alternativeName>
</protein>
<dbReference type="GO" id="GO:0005634">
    <property type="term" value="C:nucleus"/>
    <property type="evidence" value="ECO:0007669"/>
    <property type="project" value="UniProtKB-SubCell"/>
</dbReference>
<evidence type="ECO:0000256" key="2">
    <source>
        <dbReference type="ARBA" id="ARBA00004173"/>
    </source>
</evidence>
<evidence type="ECO:0000256" key="8">
    <source>
        <dbReference type="ARBA" id="ARBA00023128"/>
    </source>
</evidence>
<evidence type="ECO:0000256" key="10">
    <source>
        <dbReference type="ARBA" id="ARBA00032947"/>
    </source>
</evidence>
<sequence>MADAGVWEDWMAMSDTISTGDDQDRAGTSSSASEDDGEDEGDEDRMRCLYRLGEPEQCNQRRLFGHSYCSSHIIQDRRALYGKCLYQRRSTRQCQRAVRQGKEYCASHQNAFKNGRIQPEVSTASDADDELEFSELEIDGEEQPRVRRRVLPAPIPSLEEYRREDARILDSLNWGPVAYYANGIGYDANDRIAWSTVKYPYRFKPYRDGNVSAEDDEVSDLMEVEEPSLSEDELRQEMEDIQLDDNKAQALKVEEHAWQEFVSLHHPNEMLTMPIRVVGAENLDPEFPVEFLEAMEGVDDADDDDSPAVLRPILSPIPPNRDQRTLADKLNNEAESFDIGEVLYFSQVELHDVRILEMNGFDQLLLLAEEEMARKADRNKPLCEIQSTMEDGGGLARAAYEFRVRQQHDPVHVPPADRRRTREIVEILNQGYADWAKQPDYVVLKPRKRIEQYVNAAPIMDSDKDQVELGLHRLLNKKLSYVVGKLWSQAIYLTIETIHFWRGCMLRALCRVANDEYEFELPFKKIYTPEEVKEQLRPHPIHMVLLLYMAELDDDYPIEYVYSPKLMVKEDLDAGRKAREDERRKEMMERLRNQNPDRVYDSDEETDVSDDEGVMENREEQAEKCGRLEYYKNLREDGPTEVVDEAGNMKYKYIVRRCVKNYMNEEGVVVRCENTALTHAEFCPTHIMDNRDQKFFAYCLFNDCGNPVNMIDDIVWKGKCKLHREIVMEISDSDVETSSDESDIEVFEDPDDMELSYDESEELTLHERNSEPDLEYSIVRPPIVPNPQVFTHLPPLEVPRPTNITEPPIMNQMISDILDRGEFTIIVNEDDLRRNHEIPLSFVNILVDVADYRPPAPLARQTIRSTPEDVEPDVEENALTEYEDTDGEISDDELFAQLIRQLEREEAGDEVFDESFFDQPGPSE</sequence>
<gene>
    <name evidence="16" type="ORF">CBOVIS_LOCUS4567</name>
</gene>
<evidence type="ECO:0000256" key="3">
    <source>
        <dbReference type="ARBA" id="ARBA00015508"/>
    </source>
</evidence>
<comment type="subunit">
    <text evidence="13">Component of the NSL complex at least composed of KAT8/MOF, KANSL1, KANSL2, KANSL3, MCRS1, PHF20, OGT1/OGT, WDR5 and HCFC1.</text>
</comment>
<evidence type="ECO:0000256" key="11">
    <source>
        <dbReference type="ARBA" id="ARBA00033378"/>
    </source>
</evidence>
<evidence type="ECO:0000256" key="9">
    <source>
        <dbReference type="ARBA" id="ARBA00023242"/>
    </source>
</evidence>
<comment type="function">
    <text evidence="12">Non-catalytic component of the NSL histone acetyltransferase complex, a multiprotein complex that mediates histone H4 acetylation at 'Lys-5'- and 'Lys-8' (H4K5ac and H4K8ac) at transcription start sites and promotes transcription initiation. Required for NSL complex stability and for transcription of intraciliary transport genes in both ciliated and non-ciliated cells by regulating histone H4 acetylation at 'Lys-5'- and 'Lys-12' (H4K5ac and H4K12ac). This is necessary for cilium assembly in ciliated cells and for organization of the microtubule cytoskeleton in non-ciliated cells. Required within the NSL complex to maintain nuclear architecture stability by promoting KAT8-mediated acetylation of lamin LMNA.</text>
</comment>
<name>A0A8S1EIW3_9PELO</name>
<dbReference type="GO" id="GO:0005739">
    <property type="term" value="C:mitochondrion"/>
    <property type="evidence" value="ECO:0007669"/>
    <property type="project" value="UniProtKB-SubCell"/>
</dbReference>
<reference evidence="16 17" key="1">
    <citation type="submission" date="2020-04" db="EMBL/GenBank/DDBJ databases">
        <authorList>
            <person name="Laetsch R D."/>
            <person name="Stevens L."/>
            <person name="Kumar S."/>
            <person name="Blaxter L. M."/>
        </authorList>
    </citation>
    <scope>NUCLEOTIDE SEQUENCE [LARGE SCALE GENOMIC DNA]</scope>
</reference>
<dbReference type="Proteomes" id="UP000494206">
    <property type="component" value="Unassembled WGS sequence"/>
</dbReference>
<evidence type="ECO:0000256" key="1">
    <source>
        <dbReference type="ARBA" id="ARBA00004123"/>
    </source>
</evidence>
<keyword evidence="7" id="KW-0156">Chromatin regulator</keyword>